<protein>
    <submittedName>
        <fullName evidence="1">Uncharacterized protein</fullName>
    </submittedName>
</protein>
<dbReference type="AlphaFoldDB" id="A0A068RZY6"/>
<accession>A0A068RZY6</accession>
<comment type="caution">
    <text evidence="1">The sequence shown here is derived from an EMBL/GenBank/DDBJ whole genome shotgun (WGS) entry which is preliminary data.</text>
</comment>
<keyword evidence="2" id="KW-1185">Reference proteome</keyword>
<evidence type="ECO:0000313" key="2">
    <source>
        <dbReference type="Proteomes" id="UP000027586"/>
    </source>
</evidence>
<dbReference type="EMBL" id="CBTN010000023">
    <property type="protein sequence ID" value="CDH54511.1"/>
    <property type="molecule type" value="Genomic_DNA"/>
</dbReference>
<evidence type="ECO:0000313" key="1">
    <source>
        <dbReference type="EMBL" id="CDH54511.1"/>
    </source>
</evidence>
<dbReference type="VEuPathDB" id="FungiDB:LCOR_05753.1"/>
<name>A0A068RZY6_9FUNG</name>
<proteinExistence type="predicted"/>
<organism evidence="1 2">
    <name type="scientific">Lichtheimia corymbifera JMRC:FSU:9682</name>
    <dbReference type="NCBI Taxonomy" id="1263082"/>
    <lineage>
        <taxon>Eukaryota</taxon>
        <taxon>Fungi</taxon>
        <taxon>Fungi incertae sedis</taxon>
        <taxon>Mucoromycota</taxon>
        <taxon>Mucoromycotina</taxon>
        <taxon>Mucoromycetes</taxon>
        <taxon>Mucorales</taxon>
        <taxon>Lichtheimiaceae</taxon>
        <taxon>Lichtheimia</taxon>
    </lineage>
</organism>
<reference evidence="1" key="1">
    <citation type="submission" date="2013-08" db="EMBL/GenBank/DDBJ databases">
        <title>Gene expansion shapes genome architecture in the human pathogen Lichtheimia corymbifera: an evolutionary genomics analysis in the ancient terrestrial Mucorales (Mucoromycotina).</title>
        <authorList>
            <person name="Schwartze V.U."/>
            <person name="Winter S."/>
            <person name="Shelest E."/>
            <person name="Marcet-Houben M."/>
            <person name="Horn F."/>
            <person name="Wehner S."/>
            <person name="Hoffmann K."/>
            <person name="Riege K."/>
            <person name="Sammeth M."/>
            <person name="Nowrousian M."/>
            <person name="Valiante V."/>
            <person name="Linde J."/>
            <person name="Jacobsen I.D."/>
            <person name="Marz M."/>
            <person name="Brakhage A.A."/>
            <person name="Gabaldon T."/>
            <person name="Bocker S."/>
            <person name="Voigt K."/>
        </authorList>
    </citation>
    <scope>NUCLEOTIDE SEQUENCE [LARGE SCALE GENOMIC DNA]</scope>
    <source>
        <strain evidence="1">FSU 9682</strain>
    </source>
</reference>
<gene>
    <name evidence="1" type="ORF">LCOR_05753.1</name>
</gene>
<sequence length="91" mass="10267">MVLNIQNLQGVAKAEQLDLRQLSKDTMNMAFAGTDRGIVQMAVSCYGACHCRKSQQSRQDVQQRVYIGLYARGRVEDDENSQGLCHDYRSP</sequence>
<dbReference type="Proteomes" id="UP000027586">
    <property type="component" value="Unassembled WGS sequence"/>
</dbReference>